<dbReference type="OrthoDB" id="4113332at2"/>
<gene>
    <name evidence="4" type="ORF">EV189_3386</name>
</gene>
<protein>
    <submittedName>
        <fullName evidence="4">Lsr2 protein</fullName>
    </submittedName>
</protein>
<evidence type="ECO:0000259" key="3">
    <source>
        <dbReference type="Pfam" id="PF23359"/>
    </source>
</evidence>
<dbReference type="GO" id="GO:0016746">
    <property type="term" value="F:acyltransferase activity"/>
    <property type="evidence" value="ECO:0007669"/>
    <property type="project" value="InterPro"/>
</dbReference>
<dbReference type="InterPro" id="IPR055370">
    <property type="entry name" value="Lsr2_DNA-bd"/>
</dbReference>
<keyword evidence="1" id="KW-0238">DNA-binding</keyword>
<proteinExistence type="predicted"/>
<dbReference type="Proteomes" id="UP000293638">
    <property type="component" value="Unassembled WGS sequence"/>
</dbReference>
<evidence type="ECO:0000313" key="4">
    <source>
        <dbReference type="EMBL" id="RZS82988.1"/>
    </source>
</evidence>
<keyword evidence="5" id="KW-1185">Reference proteome</keyword>
<evidence type="ECO:0000313" key="5">
    <source>
        <dbReference type="Proteomes" id="UP000293638"/>
    </source>
</evidence>
<dbReference type="EMBL" id="SGXD01000004">
    <property type="protein sequence ID" value="RZS82988.1"/>
    <property type="molecule type" value="Genomic_DNA"/>
</dbReference>
<evidence type="ECO:0000256" key="1">
    <source>
        <dbReference type="ARBA" id="ARBA00023125"/>
    </source>
</evidence>
<dbReference type="GO" id="GO:0003677">
    <property type="term" value="F:DNA binding"/>
    <property type="evidence" value="ECO:0007669"/>
    <property type="project" value="UniProtKB-KW"/>
</dbReference>
<evidence type="ECO:0000256" key="2">
    <source>
        <dbReference type="SAM" id="MobiDB-lite"/>
    </source>
</evidence>
<feature type="compositionally biased region" description="Acidic residues" evidence="2">
    <location>
        <begin position="42"/>
        <end position="53"/>
    </location>
</feature>
<feature type="region of interest" description="Disordered" evidence="2">
    <location>
        <begin position="35"/>
        <end position="105"/>
    </location>
</feature>
<dbReference type="Gene3D" id="4.10.320.10">
    <property type="entry name" value="E3-binding domain"/>
    <property type="match status" value="1"/>
</dbReference>
<reference evidence="4 5" key="1">
    <citation type="submission" date="2019-02" db="EMBL/GenBank/DDBJ databases">
        <title>Genomic Encyclopedia of Type Strains, Phase IV (KMG-IV): sequencing the most valuable type-strain genomes for metagenomic binning, comparative biology and taxonomic classification.</title>
        <authorList>
            <person name="Goeker M."/>
        </authorList>
    </citation>
    <scope>NUCLEOTIDE SEQUENCE [LARGE SCALE GENOMIC DNA]</scope>
    <source>
        <strain evidence="4 5">DSM 45622</strain>
    </source>
</reference>
<dbReference type="Pfam" id="PF23359">
    <property type="entry name" value="Lsr2_DNA-bd"/>
    <property type="match status" value="1"/>
</dbReference>
<sequence>MQLTIDPNDDINDVLRVVAALFDVTLEVVDSAGAADAGAAEPAEEPAPAEEAPEQPAPRGRRRAASGTGSGTGRGRRAAREAAAPARGIDSSAVRSWARENGYQVSDRGRISGEVIAAYQAAQG</sequence>
<dbReference type="RefSeq" id="WP_130494090.1">
    <property type="nucleotide sequence ID" value="NZ_SGXD01000004.1"/>
</dbReference>
<organism evidence="4 5">
    <name type="scientific">Motilibacter rhizosphaerae</name>
    <dbReference type="NCBI Taxonomy" id="598652"/>
    <lineage>
        <taxon>Bacteria</taxon>
        <taxon>Bacillati</taxon>
        <taxon>Actinomycetota</taxon>
        <taxon>Actinomycetes</taxon>
        <taxon>Motilibacterales</taxon>
        <taxon>Motilibacteraceae</taxon>
        <taxon>Motilibacter</taxon>
    </lineage>
</organism>
<comment type="caution">
    <text evidence="4">The sequence shown here is derived from an EMBL/GenBank/DDBJ whole genome shotgun (WGS) entry which is preliminary data.</text>
</comment>
<dbReference type="AlphaFoldDB" id="A0A4Q7NGY9"/>
<name>A0A4Q7NGY9_9ACTN</name>
<feature type="domain" description="Lsr2 DNA-binding" evidence="3">
    <location>
        <begin position="90"/>
        <end position="122"/>
    </location>
</feature>
<accession>A0A4Q7NGY9</accession>
<dbReference type="InterPro" id="IPR036625">
    <property type="entry name" value="E3-bd_dom_sf"/>
</dbReference>